<dbReference type="SUPFAM" id="SSF46548">
    <property type="entry name" value="alpha-helical ferredoxin"/>
    <property type="match status" value="1"/>
</dbReference>
<accession>A0A6J7J526</accession>
<dbReference type="InterPro" id="IPR012257">
    <property type="entry name" value="Glc_ox_4Fe-4S"/>
</dbReference>
<keyword evidence="3" id="KW-0677">Repeat</keyword>
<keyword evidence="1" id="KW-0004">4Fe-4S</keyword>
<dbReference type="InterPro" id="IPR004017">
    <property type="entry name" value="Cys_rich_dom"/>
</dbReference>
<dbReference type="PANTHER" id="PTHR32479">
    <property type="entry name" value="GLYCOLATE OXIDASE IRON-SULFUR SUBUNIT"/>
    <property type="match status" value="1"/>
</dbReference>
<protein>
    <submittedName>
        <fullName evidence="7">Unannotated protein</fullName>
    </submittedName>
</protein>
<dbReference type="GO" id="GO:0051539">
    <property type="term" value="F:4 iron, 4 sulfur cluster binding"/>
    <property type="evidence" value="ECO:0007669"/>
    <property type="project" value="UniProtKB-KW"/>
</dbReference>
<keyword evidence="2" id="KW-0479">Metal-binding</keyword>
<evidence type="ECO:0000259" key="6">
    <source>
        <dbReference type="PROSITE" id="PS51379"/>
    </source>
</evidence>
<keyword evidence="4" id="KW-0408">Iron</keyword>
<reference evidence="7" key="1">
    <citation type="submission" date="2020-05" db="EMBL/GenBank/DDBJ databases">
        <authorList>
            <person name="Chiriac C."/>
            <person name="Salcher M."/>
            <person name="Ghai R."/>
            <person name="Kavagutti S V."/>
        </authorList>
    </citation>
    <scope>NUCLEOTIDE SEQUENCE</scope>
</reference>
<keyword evidence="5" id="KW-0411">Iron-sulfur</keyword>
<gene>
    <name evidence="7" type="ORF">UFOPK3674_01645</name>
</gene>
<dbReference type="InterPro" id="IPR017896">
    <property type="entry name" value="4Fe4S_Fe-S-bd"/>
</dbReference>
<dbReference type="Gene3D" id="1.10.1060.10">
    <property type="entry name" value="Alpha-helical ferredoxin"/>
    <property type="match status" value="1"/>
</dbReference>
<sequence>MRHALPMAQIGPQAEPMARAIGACVHCGFCLPSCPTYVELGEEMDSPRGRIILMKEALEGTIELEAALPHVDRCLGCLACVSACPSGVQYGELLTPFRAYAEPRRKRGVLERVQRRLVLQTLPYPRRLRLAARAARLARPVARVLPTSLATMLRLLPRELPAAQPLPHIVPAEGERRARVALLAGCAQQVLDPDITAAAIRVLARNGVEVVIPADQGCCGALASHTGAAAQARAHARATMAAFPRDVDAVITTAAGCGSGMQEYGTLLLGEPDHDDAAQFAGGVVDVCAFLAELGLREAPATRAPVTVAYQDACHLAHAQGVHSAPRQLLDAIVGVTLIEVPEAELCCGSAGTYNVEQPEIAAALGRRKAVNLSATGAHVVASGNIGCMTQISTHLSELGHDLPVLHTIQLLDRAYARTM</sequence>
<dbReference type="GO" id="GO:0046872">
    <property type="term" value="F:metal ion binding"/>
    <property type="evidence" value="ECO:0007669"/>
    <property type="project" value="UniProtKB-KW"/>
</dbReference>
<dbReference type="PANTHER" id="PTHR32479:SF17">
    <property type="entry name" value="GLYCOLATE OXIDASE IRON-SULFUR SUBUNIT"/>
    <property type="match status" value="1"/>
</dbReference>
<dbReference type="InterPro" id="IPR017900">
    <property type="entry name" value="4Fe4S_Fe_S_CS"/>
</dbReference>
<evidence type="ECO:0000256" key="2">
    <source>
        <dbReference type="ARBA" id="ARBA00022723"/>
    </source>
</evidence>
<evidence type="ECO:0000256" key="1">
    <source>
        <dbReference type="ARBA" id="ARBA00022485"/>
    </source>
</evidence>
<dbReference type="PIRSF" id="PIRSF000139">
    <property type="entry name" value="Glc_ox_4Fe-4S"/>
    <property type="match status" value="1"/>
</dbReference>
<evidence type="ECO:0000256" key="3">
    <source>
        <dbReference type="ARBA" id="ARBA00022737"/>
    </source>
</evidence>
<dbReference type="Pfam" id="PF02754">
    <property type="entry name" value="CCG"/>
    <property type="match status" value="2"/>
</dbReference>
<proteinExistence type="predicted"/>
<dbReference type="PROSITE" id="PS00198">
    <property type="entry name" value="4FE4S_FER_1"/>
    <property type="match status" value="1"/>
</dbReference>
<dbReference type="InterPro" id="IPR009051">
    <property type="entry name" value="Helical_ferredxn"/>
</dbReference>
<dbReference type="GO" id="GO:0016491">
    <property type="term" value="F:oxidoreductase activity"/>
    <property type="evidence" value="ECO:0007669"/>
    <property type="project" value="UniProtKB-ARBA"/>
</dbReference>
<organism evidence="7">
    <name type="scientific">freshwater metagenome</name>
    <dbReference type="NCBI Taxonomy" id="449393"/>
    <lineage>
        <taxon>unclassified sequences</taxon>
        <taxon>metagenomes</taxon>
        <taxon>ecological metagenomes</taxon>
    </lineage>
</organism>
<evidence type="ECO:0000256" key="4">
    <source>
        <dbReference type="ARBA" id="ARBA00023004"/>
    </source>
</evidence>
<feature type="domain" description="4Fe-4S ferredoxin-type" evidence="6">
    <location>
        <begin position="65"/>
        <end position="88"/>
    </location>
</feature>
<evidence type="ECO:0000313" key="7">
    <source>
        <dbReference type="EMBL" id="CAB4938345.1"/>
    </source>
</evidence>
<dbReference type="PROSITE" id="PS51379">
    <property type="entry name" value="4FE4S_FER_2"/>
    <property type="match status" value="2"/>
</dbReference>
<feature type="domain" description="4Fe-4S ferredoxin-type" evidence="6">
    <location>
        <begin position="14"/>
        <end position="43"/>
    </location>
</feature>
<dbReference type="Pfam" id="PF13183">
    <property type="entry name" value="Fer4_8"/>
    <property type="match status" value="1"/>
</dbReference>
<evidence type="ECO:0000256" key="5">
    <source>
        <dbReference type="ARBA" id="ARBA00023014"/>
    </source>
</evidence>
<dbReference type="EMBL" id="CAFBMX010000008">
    <property type="protein sequence ID" value="CAB4938345.1"/>
    <property type="molecule type" value="Genomic_DNA"/>
</dbReference>
<name>A0A6J7J526_9ZZZZ</name>
<dbReference type="AlphaFoldDB" id="A0A6J7J526"/>